<gene>
    <name evidence="6" type="ORF">BU14_0522s0018</name>
</gene>
<dbReference type="GO" id="GO:0016705">
    <property type="term" value="F:oxidoreductase activity, acting on paired donors, with incorporation or reduction of molecular oxygen"/>
    <property type="evidence" value="ECO:0007669"/>
    <property type="project" value="InterPro"/>
</dbReference>
<evidence type="ECO:0000256" key="1">
    <source>
        <dbReference type="ARBA" id="ARBA00010617"/>
    </source>
</evidence>
<organism evidence="6 7">
    <name type="scientific">Porphyra umbilicalis</name>
    <name type="common">Purple laver</name>
    <name type="synonym">Red alga</name>
    <dbReference type="NCBI Taxonomy" id="2786"/>
    <lineage>
        <taxon>Eukaryota</taxon>
        <taxon>Rhodophyta</taxon>
        <taxon>Bangiophyceae</taxon>
        <taxon>Bangiales</taxon>
        <taxon>Bangiaceae</taxon>
        <taxon>Porphyra</taxon>
    </lineage>
</organism>
<evidence type="ECO:0000256" key="3">
    <source>
        <dbReference type="ARBA" id="ARBA00023004"/>
    </source>
</evidence>
<keyword evidence="2 4" id="KW-0479">Metal-binding</keyword>
<evidence type="ECO:0000256" key="5">
    <source>
        <dbReference type="SAM" id="Phobius"/>
    </source>
</evidence>
<keyword evidence="5" id="KW-0812">Transmembrane</keyword>
<evidence type="ECO:0000256" key="4">
    <source>
        <dbReference type="PIRSR" id="PIRSR602403-1"/>
    </source>
</evidence>
<feature type="binding site" description="axial binding residue" evidence="4">
    <location>
        <position position="505"/>
    </location>
    <ligand>
        <name>heme</name>
        <dbReference type="ChEBI" id="CHEBI:30413"/>
    </ligand>
    <ligandPart>
        <name>Fe</name>
        <dbReference type="ChEBI" id="CHEBI:18248"/>
    </ligandPart>
</feature>
<accession>A0A1X6NSL4</accession>
<dbReference type="Gene3D" id="1.10.630.10">
    <property type="entry name" value="Cytochrome P450"/>
    <property type="match status" value="1"/>
</dbReference>
<dbReference type="InterPro" id="IPR002403">
    <property type="entry name" value="Cyt_P450_E_grp-IV"/>
</dbReference>
<dbReference type="GO" id="GO:0005506">
    <property type="term" value="F:iron ion binding"/>
    <property type="evidence" value="ECO:0007669"/>
    <property type="project" value="InterPro"/>
</dbReference>
<dbReference type="PRINTS" id="PR00385">
    <property type="entry name" value="P450"/>
</dbReference>
<sequence length="560" mass="58399">MGAWPLPPRPVCAAVVAAFATTAAIIAAALTDGSVVATLSVAAVAATIVLAVWPRFATNTLCLHGTPLPEVRGPGSLPLVGRLVQVLTAIRGQRFAFLMVEWAAAAGAPNFQVWLGAATRSVVLTHPADVRYVLGRANPPRDDHVFGAVGLSVGVDSYFLNTGAVHAQTRALLMGPLNAERTMKTAVAVVEAELGANPHGGAAAGAMACGMSGGLPAAAAAGTHVDVKALASGLTLETIHAVVVSAPAPVQPYATVVEDSWAALRGVRLMPAPCLLVPHRVASIKARTDYMIASVDHHEAERRNAVAAGRWVAEPPTDVLDVLMTERDSGGTGGVYKGAHPTRMARDLITLIMAGYGTTADAISWGVFAVCTHPEVEAALVAELTAANPSGDSWRHDRLAALPFLDAVWKETMRRYPAAASGTARRLAAPVKLPSDGAVLPANTVVFFPQLPPHHNGSTNERPLEFCPSRWGGAMGDMAHGVHTEKSNRAAAEAWIPFAAGPLSCPGQRLAEMEFKATLAVLFGRFHVALAVPAATITAVDEMTMQPSEVPVVLTPRLRS</sequence>
<comment type="similarity">
    <text evidence="1">Belongs to the cytochrome P450 family.</text>
</comment>
<evidence type="ECO:0000256" key="2">
    <source>
        <dbReference type="ARBA" id="ARBA00022723"/>
    </source>
</evidence>
<dbReference type="GO" id="GO:0004497">
    <property type="term" value="F:monooxygenase activity"/>
    <property type="evidence" value="ECO:0007669"/>
    <property type="project" value="InterPro"/>
</dbReference>
<keyword evidence="4" id="KW-0349">Heme</keyword>
<evidence type="ECO:0000313" key="6">
    <source>
        <dbReference type="EMBL" id="OSX71567.1"/>
    </source>
</evidence>
<keyword evidence="3 4" id="KW-0408">Iron</keyword>
<dbReference type="Proteomes" id="UP000218209">
    <property type="component" value="Unassembled WGS sequence"/>
</dbReference>
<keyword evidence="7" id="KW-1185">Reference proteome</keyword>
<protein>
    <recommendedName>
        <fullName evidence="8">Cytochrome P450</fullName>
    </recommendedName>
</protein>
<dbReference type="AlphaFoldDB" id="A0A1X6NSL4"/>
<dbReference type="PRINTS" id="PR00465">
    <property type="entry name" value="EP450IV"/>
</dbReference>
<feature type="transmembrane region" description="Helical" evidence="5">
    <location>
        <begin position="12"/>
        <end position="30"/>
    </location>
</feature>
<dbReference type="InterPro" id="IPR036396">
    <property type="entry name" value="Cyt_P450_sf"/>
</dbReference>
<proteinExistence type="inferred from homology"/>
<dbReference type="InterPro" id="IPR001128">
    <property type="entry name" value="Cyt_P450"/>
</dbReference>
<dbReference type="PANTHER" id="PTHR24305">
    <property type="entry name" value="CYTOCHROME P450"/>
    <property type="match status" value="1"/>
</dbReference>
<dbReference type="SUPFAM" id="SSF48264">
    <property type="entry name" value="Cytochrome P450"/>
    <property type="match status" value="1"/>
</dbReference>
<comment type="cofactor">
    <cofactor evidence="4">
        <name>heme</name>
        <dbReference type="ChEBI" id="CHEBI:30413"/>
    </cofactor>
</comment>
<dbReference type="GO" id="GO:0020037">
    <property type="term" value="F:heme binding"/>
    <property type="evidence" value="ECO:0007669"/>
    <property type="project" value="InterPro"/>
</dbReference>
<reference evidence="6 7" key="1">
    <citation type="submission" date="2017-03" db="EMBL/GenBank/DDBJ databases">
        <title>WGS assembly of Porphyra umbilicalis.</title>
        <authorList>
            <person name="Brawley S.H."/>
            <person name="Blouin N.A."/>
            <person name="Ficko-Blean E."/>
            <person name="Wheeler G.L."/>
            <person name="Lohr M."/>
            <person name="Goodson H.V."/>
            <person name="Jenkins J.W."/>
            <person name="Blaby-Haas C.E."/>
            <person name="Helliwell K.E."/>
            <person name="Chan C."/>
            <person name="Marriage T."/>
            <person name="Bhattacharya D."/>
            <person name="Klein A.S."/>
            <person name="Badis Y."/>
            <person name="Brodie J."/>
            <person name="Cao Y."/>
            <person name="Collen J."/>
            <person name="Dittami S.M."/>
            <person name="Gachon C.M."/>
            <person name="Green B.R."/>
            <person name="Karpowicz S."/>
            <person name="Kim J.W."/>
            <person name="Kudahl U."/>
            <person name="Lin S."/>
            <person name="Michel G."/>
            <person name="Mittag M."/>
            <person name="Olson B.J."/>
            <person name="Pangilinan J."/>
            <person name="Peng Y."/>
            <person name="Qiu H."/>
            <person name="Shu S."/>
            <person name="Singer J.T."/>
            <person name="Smith A.G."/>
            <person name="Sprecher B.N."/>
            <person name="Wagner V."/>
            <person name="Wang W."/>
            <person name="Wang Z.-Y."/>
            <person name="Yan J."/>
            <person name="Yarish C."/>
            <person name="Zoeuner-Riek S."/>
            <person name="Zhuang Y."/>
            <person name="Zou Y."/>
            <person name="Lindquist E.A."/>
            <person name="Grimwood J."/>
            <person name="Barry K."/>
            <person name="Rokhsar D.S."/>
            <person name="Schmutz J."/>
            <person name="Stiller J.W."/>
            <person name="Grossman A.R."/>
            <person name="Prochnik S.E."/>
        </authorList>
    </citation>
    <scope>NUCLEOTIDE SEQUENCE [LARGE SCALE GENOMIC DNA]</scope>
    <source>
        <strain evidence="6">4086291</strain>
    </source>
</reference>
<feature type="transmembrane region" description="Helical" evidence="5">
    <location>
        <begin position="36"/>
        <end position="53"/>
    </location>
</feature>
<evidence type="ECO:0008006" key="8">
    <source>
        <dbReference type="Google" id="ProtNLM"/>
    </source>
</evidence>
<dbReference type="PANTHER" id="PTHR24305:SF166">
    <property type="entry name" value="CYTOCHROME P450 12A4, MITOCHONDRIAL-RELATED"/>
    <property type="match status" value="1"/>
</dbReference>
<keyword evidence="5" id="KW-0472">Membrane</keyword>
<dbReference type="OrthoDB" id="1470350at2759"/>
<keyword evidence="5" id="KW-1133">Transmembrane helix</keyword>
<dbReference type="EMBL" id="KV919125">
    <property type="protein sequence ID" value="OSX71567.1"/>
    <property type="molecule type" value="Genomic_DNA"/>
</dbReference>
<name>A0A1X6NSL4_PORUM</name>
<evidence type="ECO:0000313" key="7">
    <source>
        <dbReference type="Proteomes" id="UP000218209"/>
    </source>
</evidence>
<dbReference type="Pfam" id="PF00067">
    <property type="entry name" value="p450"/>
    <property type="match status" value="1"/>
</dbReference>
<dbReference type="InterPro" id="IPR050121">
    <property type="entry name" value="Cytochrome_P450_monoxygenase"/>
</dbReference>